<dbReference type="AlphaFoldDB" id="A0A414H8Q8"/>
<sequence>MESDSLHEHDKSWKAFFITTLFILCTANVYAQSSDTIFSRYFRYAQNFADAYPREKVSLHLDNASYYLGDTIWFKAYVVTAEQNLPTTISKPLYVELLDQLGNVVERQIIQLTDGEGTGQIILNNTFFTGYYEMRAYTKWMLAFDNPSCFSRVLPVYRKRLSDEETPRSIATYRMDASMKQRPKDKEKKFTVRFFPEGGQLVKGISSIVAFEATSRDKGAADVEGTVVLPSGEELAHIRSLHDGMGYFEYKPEEKAGVAKIDYEGSTYQFDLPEALPQGYVLRIDNRREMLDITVARSSQAMKDTLAVFVSSQGRPYKCMTLDFEDELNCQFRISTKELPPGVQQISLVNLKGETLCERFCYVMPRSSMLLACKTDHALYRPFEPVTCRIKVRDHLNRPVQANLSVSIRNGVESDFREYDHSIYTDLLLVSDLKGYIHQPGFYFENQSAERFKMLDVLLLVRGWRKYDLSRLIGKRPFLPRYLPETSLTLYGQVESYFGKALRNVGVSILARRDSVSIAGMTKTDSLGYFSAPVDGFSGSMDALIQTRNEGKKWNKQAVVKLFRNFFEPSLRKLDYYELNPEWKEAGDLKQLLDTLDIAYKDSVFGPDHHLLDEVVVNAKRLNLLLKQTERFEKEILGYYNITQVVDKMRDKGEAVYNLPMLLKELNPNFRLSDSLSLHYNNSRVLFIVNGGVLSYGKTDYVLDKDVDAIKSIMLYYDQAGGESVFVMNKQSNRVTKFTANNFWSGRWQDGDLSDLSLQDAIGADSGPDALWGEKDRKTMKKGPLQKSSVVVCSITTIDDWDPNKTYKARRGIRHTYIQGYNEPLEFYSPAYPDGAPLYTEDSRRTLYWNPNVKTNEKGEAVIRCYNSDNSAPLIINVETLYKGSPSSLNIYSIDY</sequence>
<protein>
    <recommendedName>
        <fullName evidence="3">TonB-dependent Receptor Plug Domain</fullName>
    </recommendedName>
</protein>
<dbReference type="EMBL" id="QSJP01000042">
    <property type="protein sequence ID" value="RHD79826.1"/>
    <property type="molecule type" value="Genomic_DNA"/>
</dbReference>
<dbReference type="Gene3D" id="2.60.40.1930">
    <property type="match status" value="1"/>
</dbReference>
<evidence type="ECO:0000313" key="1">
    <source>
        <dbReference type="EMBL" id="RHD79826.1"/>
    </source>
</evidence>
<accession>A0A414H8Q8</accession>
<name>A0A414H8Q8_BACT4</name>
<reference evidence="1 2" key="1">
    <citation type="submission" date="2018-08" db="EMBL/GenBank/DDBJ databases">
        <title>A genome reference for cultivated species of the human gut microbiota.</title>
        <authorList>
            <person name="Zou Y."/>
            <person name="Xue W."/>
            <person name="Luo G."/>
        </authorList>
    </citation>
    <scope>NUCLEOTIDE SEQUENCE [LARGE SCALE GENOMIC DNA]</scope>
    <source>
        <strain evidence="1 2">AM30-26</strain>
    </source>
</reference>
<evidence type="ECO:0008006" key="3">
    <source>
        <dbReference type="Google" id="ProtNLM"/>
    </source>
</evidence>
<comment type="caution">
    <text evidence="1">The sequence shown here is derived from an EMBL/GenBank/DDBJ whole genome shotgun (WGS) entry which is preliminary data.</text>
</comment>
<gene>
    <name evidence="1" type="ORF">DW780_26985</name>
</gene>
<dbReference type="RefSeq" id="WP_117981455.1">
    <property type="nucleotide sequence ID" value="NZ_CABJDH010000011.1"/>
</dbReference>
<organism evidence="1 2">
    <name type="scientific">Bacteroides thetaiotaomicron</name>
    <dbReference type="NCBI Taxonomy" id="818"/>
    <lineage>
        <taxon>Bacteria</taxon>
        <taxon>Pseudomonadati</taxon>
        <taxon>Bacteroidota</taxon>
        <taxon>Bacteroidia</taxon>
        <taxon>Bacteroidales</taxon>
        <taxon>Bacteroidaceae</taxon>
        <taxon>Bacteroides</taxon>
    </lineage>
</organism>
<proteinExistence type="predicted"/>
<dbReference type="Proteomes" id="UP000284785">
    <property type="component" value="Unassembled WGS sequence"/>
</dbReference>
<evidence type="ECO:0000313" key="2">
    <source>
        <dbReference type="Proteomes" id="UP000284785"/>
    </source>
</evidence>